<dbReference type="Proteomes" id="UP000663825">
    <property type="component" value="Unassembled WGS sequence"/>
</dbReference>
<dbReference type="Proteomes" id="UP000663833">
    <property type="component" value="Unassembled WGS sequence"/>
</dbReference>
<dbReference type="Proteomes" id="UP000663851">
    <property type="component" value="Unassembled WGS sequence"/>
</dbReference>
<organism evidence="2 7">
    <name type="scientific">Rotaria socialis</name>
    <dbReference type="NCBI Taxonomy" id="392032"/>
    <lineage>
        <taxon>Eukaryota</taxon>
        <taxon>Metazoa</taxon>
        <taxon>Spiralia</taxon>
        <taxon>Gnathifera</taxon>
        <taxon>Rotifera</taxon>
        <taxon>Eurotatoria</taxon>
        <taxon>Bdelloidea</taxon>
        <taxon>Philodinida</taxon>
        <taxon>Philodinidae</taxon>
        <taxon>Rotaria</taxon>
    </lineage>
</organism>
<evidence type="ECO:0000313" key="3">
    <source>
        <dbReference type="EMBL" id="CAF3228989.1"/>
    </source>
</evidence>
<evidence type="ECO:0000313" key="2">
    <source>
        <dbReference type="EMBL" id="CAF2974440.1"/>
    </source>
</evidence>
<dbReference type="EMBL" id="CAJNYU010001076">
    <property type="protein sequence ID" value="CAF3408889.1"/>
    <property type="molecule type" value="Genomic_DNA"/>
</dbReference>
<dbReference type="AlphaFoldDB" id="A0A817K6A4"/>
<keyword evidence="1" id="KW-1133">Transmembrane helix</keyword>
<proteinExistence type="predicted"/>
<comment type="caution">
    <text evidence="2">The sequence shown here is derived from an EMBL/GenBank/DDBJ whole genome shotgun (WGS) entry which is preliminary data.</text>
</comment>
<evidence type="ECO:0000313" key="7">
    <source>
        <dbReference type="Proteomes" id="UP000663825"/>
    </source>
</evidence>
<reference evidence="2" key="1">
    <citation type="submission" date="2021-02" db="EMBL/GenBank/DDBJ databases">
        <authorList>
            <person name="Nowell W R."/>
        </authorList>
    </citation>
    <scope>NUCLEOTIDE SEQUENCE</scope>
</reference>
<dbReference type="EMBL" id="CAJOBQ010001047">
    <property type="protein sequence ID" value="CAF4448917.1"/>
    <property type="molecule type" value="Genomic_DNA"/>
</dbReference>
<evidence type="ECO:0000313" key="6">
    <source>
        <dbReference type="EMBL" id="CAF4448917.1"/>
    </source>
</evidence>
<protein>
    <submittedName>
        <fullName evidence="2">Uncharacterized protein</fullName>
    </submittedName>
</protein>
<keyword evidence="1" id="KW-0812">Transmembrane</keyword>
<gene>
    <name evidence="4" type="ORF">FME351_LOCUS9789</name>
    <name evidence="5" type="ORF">HFQ381_LOCUS13651</name>
    <name evidence="3" type="ORF">LUA448_LOCUS3634</name>
    <name evidence="2" type="ORF">TIS948_LOCUS80</name>
    <name evidence="6" type="ORF">TSG867_LOCUS16829</name>
</gene>
<dbReference type="Proteomes" id="UP000663862">
    <property type="component" value="Unassembled WGS sequence"/>
</dbReference>
<dbReference type="EMBL" id="CAJNXB010000002">
    <property type="protein sequence ID" value="CAF2974440.1"/>
    <property type="molecule type" value="Genomic_DNA"/>
</dbReference>
<evidence type="ECO:0000313" key="4">
    <source>
        <dbReference type="EMBL" id="CAF3408889.1"/>
    </source>
</evidence>
<dbReference type="Proteomes" id="UP000663869">
    <property type="component" value="Unassembled WGS sequence"/>
</dbReference>
<evidence type="ECO:0000313" key="5">
    <source>
        <dbReference type="EMBL" id="CAF4302629.1"/>
    </source>
</evidence>
<dbReference type="EMBL" id="CAJOBO010000867">
    <property type="protein sequence ID" value="CAF4302629.1"/>
    <property type="molecule type" value="Genomic_DNA"/>
</dbReference>
<name>A0A817K6A4_9BILA</name>
<feature type="transmembrane region" description="Helical" evidence="1">
    <location>
        <begin position="12"/>
        <end position="34"/>
    </location>
</feature>
<accession>A0A817K6A4</accession>
<keyword evidence="1" id="KW-0472">Membrane</keyword>
<sequence>MRLPLWLVNRRRFLSLVYLCLLSSLIVFIIFHIVDYISNIKQPSTGSYRRRPECRCDRHPLPTIDLKIISKIPKNQSDVCSDYATRRGPNQRIISISLYGPKENKRFLYNSTIYFLHELINDVNKFFSDNFILRIHHDDAVTYPDVICPIECRYSNVDFCNMIAKRYIPPKIWRFIPAGDPLVDTMMSRDLDSPLTKRERAAIDEWLATNKSFHAMRDHPMHVTAMLGGMWGFRPSLDPAMSLSLHNKIHNKNLVQKYPGINDQAFLTNEVWPHAKSSIIVHDSFICQMRYGTDTQPFSMQRPLPDATNCYIGCVRPCCLDGKLPFGECPKACRPKNHQDWIYC</sequence>
<dbReference type="OrthoDB" id="204305at2759"/>
<dbReference type="EMBL" id="CAJNYD010000203">
    <property type="protein sequence ID" value="CAF3228989.1"/>
    <property type="molecule type" value="Genomic_DNA"/>
</dbReference>
<evidence type="ECO:0000256" key="1">
    <source>
        <dbReference type="SAM" id="Phobius"/>
    </source>
</evidence>